<proteinExistence type="inferred from homology"/>
<feature type="compositionally biased region" description="Basic and acidic residues" evidence="5">
    <location>
        <begin position="374"/>
        <end position="394"/>
    </location>
</feature>
<protein>
    <recommendedName>
        <fullName evidence="8">DNA recombination protein RmuC</fullName>
    </recommendedName>
</protein>
<evidence type="ECO:0000256" key="5">
    <source>
        <dbReference type="SAM" id="MobiDB-lite"/>
    </source>
</evidence>
<evidence type="ECO:0000256" key="3">
    <source>
        <dbReference type="ARBA" id="ARBA00023054"/>
    </source>
</evidence>
<comment type="similarity">
    <text evidence="2">Belongs to the RmuC family.</text>
</comment>
<dbReference type="RefSeq" id="WP_284304201.1">
    <property type="nucleotide sequence ID" value="NZ_BSUO01000001.1"/>
</dbReference>
<sequence>MDLSHVAVLLIGLILGLLLGAVLTWAMARGRYAAPLAAAGAERDALAQRVTELRHHGEDEEAVMAALAPLTSALARVERQVGVLERDRVEQFGQLGERLGEVARTTRRLHEETSTLAGSLNSSTTRGVWGETQLRRILEHAGLLNRCDFDEQVAATTRHDQAVRPDVVVRLPGGKTLVIDAKAPLTAFLTAQGDVEDDERRRLLAAHAASLRGHVDALAKKEYWSGFATTPQMVVCFVPSDATLAAAIDADPELYDHAMRRRIVLASPATLLTLLRTVAFTWQQESLTENARELLELGRDLYARLGTLGGHVSKMGASLRRSVETYNGMVGALESRVLVTARRMHDLGLTHDEPPTLPVVDIAPRPLTSAELLDHVDDGPQRRDDVTIDAERSTGTRRRTNSA</sequence>
<evidence type="ECO:0000313" key="7">
    <source>
        <dbReference type="Proteomes" id="UP001157126"/>
    </source>
</evidence>
<evidence type="ECO:0000313" key="6">
    <source>
        <dbReference type="EMBL" id="GMA40510.1"/>
    </source>
</evidence>
<keyword evidence="4" id="KW-0233">DNA recombination</keyword>
<organism evidence="6 7">
    <name type="scientific">Mobilicoccus caccae</name>
    <dbReference type="NCBI Taxonomy" id="1859295"/>
    <lineage>
        <taxon>Bacteria</taxon>
        <taxon>Bacillati</taxon>
        <taxon>Actinomycetota</taxon>
        <taxon>Actinomycetes</taxon>
        <taxon>Micrococcales</taxon>
        <taxon>Dermatophilaceae</taxon>
        <taxon>Mobilicoccus</taxon>
    </lineage>
</organism>
<dbReference type="PANTHER" id="PTHR30563">
    <property type="entry name" value="DNA RECOMBINATION PROTEIN RMUC"/>
    <property type="match status" value="1"/>
</dbReference>
<evidence type="ECO:0000256" key="2">
    <source>
        <dbReference type="ARBA" id="ARBA00009840"/>
    </source>
</evidence>
<dbReference type="Proteomes" id="UP001157126">
    <property type="component" value="Unassembled WGS sequence"/>
</dbReference>
<dbReference type="InterPro" id="IPR003798">
    <property type="entry name" value="DNA_recombination_RmuC"/>
</dbReference>
<dbReference type="EMBL" id="BSUO01000001">
    <property type="protein sequence ID" value="GMA40510.1"/>
    <property type="molecule type" value="Genomic_DNA"/>
</dbReference>
<keyword evidence="7" id="KW-1185">Reference proteome</keyword>
<reference evidence="7" key="1">
    <citation type="journal article" date="2019" name="Int. J. Syst. Evol. Microbiol.">
        <title>The Global Catalogue of Microorganisms (GCM) 10K type strain sequencing project: providing services to taxonomists for standard genome sequencing and annotation.</title>
        <authorList>
            <consortium name="The Broad Institute Genomics Platform"/>
            <consortium name="The Broad Institute Genome Sequencing Center for Infectious Disease"/>
            <person name="Wu L."/>
            <person name="Ma J."/>
        </authorList>
    </citation>
    <scope>NUCLEOTIDE SEQUENCE [LARGE SCALE GENOMIC DNA]</scope>
    <source>
        <strain evidence="7">NBRC 113072</strain>
    </source>
</reference>
<keyword evidence="3" id="KW-0175">Coiled coil</keyword>
<dbReference type="PANTHER" id="PTHR30563:SF0">
    <property type="entry name" value="DNA RECOMBINATION PROTEIN RMUC"/>
    <property type="match status" value="1"/>
</dbReference>
<gene>
    <name evidence="6" type="ORF">GCM10025883_25550</name>
</gene>
<evidence type="ECO:0008006" key="8">
    <source>
        <dbReference type="Google" id="ProtNLM"/>
    </source>
</evidence>
<evidence type="ECO:0000256" key="4">
    <source>
        <dbReference type="ARBA" id="ARBA00023172"/>
    </source>
</evidence>
<name>A0ABQ6IRE7_9MICO</name>
<feature type="region of interest" description="Disordered" evidence="5">
    <location>
        <begin position="374"/>
        <end position="403"/>
    </location>
</feature>
<dbReference type="Pfam" id="PF02646">
    <property type="entry name" value="RmuC"/>
    <property type="match status" value="1"/>
</dbReference>
<accession>A0ABQ6IRE7</accession>
<comment type="function">
    <text evidence="1">Involved in DNA recombination.</text>
</comment>
<evidence type="ECO:0000256" key="1">
    <source>
        <dbReference type="ARBA" id="ARBA00003416"/>
    </source>
</evidence>
<comment type="caution">
    <text evidence="6">The sequence shown here is derived from an EMBL/GenBank/DDBJ whole genome shotgun (WGS) entry which is preliminary data.</text>
</comment>